<gene>
    <name evidence="1" type="ORF">AADG42_06595</name>
</gene>
<dbReference type="RefSeq" id="WP_425308426.1">
    <property type="nucleotide sequence ID" value="NZ_CP154795.1"/>
</dbReference>
<accession>A0ABZ3FLS8</accession>
<proteinExistence type="predicted"/>
<reference evidence="1 2" key="1">
    <citation type="submission" date="2024-04" db="EMBL/GenBank/DDBJ databases">
        <title>Isolation of an actinomycete strain from pig manure.</title>
        <authorList>
            <person name="Gong T."/>
            <person name="Yu Z."/>
            <person name="An M."/>
            <person name="Wei C."/>
            <person name="Yang W."/>
            <person name="Liu L."/>
        </authorList>
    </citation>
    <scope>NUCLEOTIDE SEQUENCE [LARGE SCALE GENOMIC DNA]</scope>
    <source>
        <strain evidence="1 2">ZF39</strain>
    </source>
</reference>
<dbReference type="EMBL" id="CP154795">
    <property type="protein sequence ID" value="XAN06982.1"/>
    <property type="molecule type" value="Genomic_DNA"/>
</dbReference>
<sequence>MLAADLPTLTTYMGQEIDPAHGHVALDMAAAFVRNYTRGNGYLPAGHPNEELATVTLSLAARLMTNPEGLVNKTVTIDDATVTKAFGQVGVTLLERMTLNRYRARAM</sequence>
<keyword evidence="2" id="KW-1185">Reference proteome</keyword>
<evidence type="ECO:0000313" key="1">
    <source>
        <dbReference type="EMBL" id="XAN06982.1"/>
    </source>
</evidence>
<evidence type="ECO:0000313" key="2">
    <source>
        <dbReference type="Proteomes" id="UP001442841"/>
    </source>
</evidence>
<name>A0ABZ3FLS8_9ACTN</name>
<organism evidence="1 2">
    <name type="scientific">Ammonicoccus fulvus</name>
    <dbReference type="NCBI Taxonomy" id="3138240"/>
    <lineage>
        <taxon>Bacteria</taxon>
        <taxon>Bacillati</taxon>
        <taxon>Actinomycetota</taxon>
        <taxon>Actinomycetes</taxon>
        <taxon>Propionibacteriales</taxon>
        <taxon>Propionibacteriaceae</taxon>
        <taxon>Ammonicoccus</taxon>
    </lineage>
</organism>
<dbReference type="Proteomes" id="UP001442841">
    <property type="component" value="Chromosome"/>
</dbReference>
<protein>
    <submittedName>
        <fullName evidence="1">Uncharacterized protein</fullName>
    </submittedName>
</protein>